<sequence>MVLGNRKVTLLFLFLVNQLTFFQCNQFIFHSNSPVAKNGYLDLSNPNDQIIKNEFANLKGEWKFFWNESKNANQLENLESESETIIVPSSWNQKMINGKKLGSTGYATYFLQVKIPEHWKNKVLLLRVDYHAGAYELFVNGKLSQSVGTFGTKKETSKNVHAPSIGYIYSNSEILNIVVHESNFEHRVGGIGREIYLGSPKAINSISNERKISDLFSISVLFIISLYYFFYFLIRNSDKSSLIFSILCFFLLIRALVQNEQILREFFPNGNYKLFLLIEYSAMYFAPSLAFHFFSLPIEFKFKNKIIFSCYTISISYFAYSLLVDTLSISYTVLHFQYIVLILSLSTIALNVLSIKKKIKHSWLSLGSMFIALITIIIDMLIIQEKIQFPFTASYGLIFMIFTQGIILAVRHSEAFSTNEKLTNELTLFNENLENKVNERTIELNSAIERMEKSVKARNDFLANMSHEIRTPLNIISGMAELLDESELKPEQKEYVSINITEEWEFGSQVPKLDPVT</sequence>
<keyword evidence="3" id="KW-0597">Phosphoprotein</keyword>
<dbReference type="Gene3D" id="2.60.120.260">
    <property type="entry name" value="Galactose-binding domain-like"/>
    <property type="match status" value="1"/>
</dbReference>
<evidence type="ECO:0000256" key="4">
    <source>
        <dbReference type="ARBA" id="ARBA00023012"/>
    </source>
</evidence>
<dbReference type="AlphaFoldDB" id="A0A2N0AJ93"/>
<reference evidence="8 9" key="1">
    <citation type="submission" date="2017-07" db="EMBL/GenBank/DDBJ databases">
        <title>Leptospira spp. isolated from tropical soils.</title>
        <authorList>
            <person name="Thibeaux R."/>
            <person name="Iraola G."/>
            <person name="Ferres I."/>
            <person name="Bierque E."/>
            <person name="Girault D."/>
            <person name="Soupe-Gilbert M.-E."/>
            <person name="Picardeau M."/>
            <person name="Goarant C."/>
        </authorList>
    </citation>
    <scope>NUCLEOTIDE SEQUENCE [LARGE SCALE GENOMIC DNA]</scope>
    <source>
        <strain evidence="8 9">FH2-B-A1</strain>
    </source>
</reference>
<comment type="catalytic activity">
    <reaction evidence="1">
        <text>ATP + protein L-histidine = ADP + protein N-phospho-L-histidine.</text>
        <dbReference type="EC" id="2.7.13.3"/>
    </reaction>
</comment>
<accession>A0A2N0AJ93</accession>
<evidence type="ECO:0000256" key="6">
    <source>
        <dbReference type="SAM" id="Phobius"/>
    </source>
</evidence>
<dbReference type="InterPro" id="IPR036097">
    <property type="entry name" value="HisK_dim/P_sf"/>
</dbReference>
<feature type="transmembrane region" description="Helical" evidence="6">
    <location>
        <begin position="277"/>
        <end position="294"/>
    </location>
</feature>
<dbReference type="GO" id="GO:0005975">
    <property type="term" value="P:carbohydrate metabolic process"/>
    <property type="evidence" value="ECO:0007669"/>
    <property type="project" value="InterPro"/>
</dbReference>
<feature type="transmembrane region" description="Helical" evidence="6">
    <location>
        <begin position="336"/>
        <end position="355"/>
    </location>
</feature>
<protein>
    <recommendedName>
        <fullName evidence="2">histidine kinase</fullName>
        <ecNumber evidence="2">2.7.13.3</ecNumber>
    </recommendedName>
</protein>
<name>A0A2N0AJ93_9LEPT</name>
<keyword evidence="4" id="KW-0902">Two-component regulatory system</keyword>
<dbReference type="RefSeq" id="WP_100787861.1">
    <property type="nucleotide sequence ID" value="NZ_NPDX01000002.1"/>
</dbReference>
<dbReference type="CDD" id="cd00082">
    <property type="entry name" value="HisKA"/>
    <property type="match status" value="1"/>
</dbReference>
<feature type="transmembrane region" description="Helical" evidence="6">
    <location>
        <begin position="215"/>
        <end position="234"/>
    </location>
</feature>
<feature type="transmembrane region" description="Helical" evidence="6">
    <location>
        <begin position="362"/>
        <end position="383"/>
    </location>
</feature>
<dbReference type="SMART" id="SM00388">
    <property type="entry name" value="HisKA"/>
    <property type="match status" value="1"/>
</dbReference>
<dbReference type="GO" id="GO:0000155">
    <property type="term" value="F:phosphorelay sensor kinase activity"/>
    <property type="evidence" value="ECO:0007669"/>
    <property type="project" value="InterPro"/>
</dbReference>
<evidence type="ECO:0000313" key="8">
    <source>
        <dbReference type="EMBL" id="PJZ84323.1"/>
    </source>
</evidence>
<evidence type="ECO:0000256" key="3">
    <source>
        <dbReference type="ARBA" id="ARBA00022553"/>
    </source>
</evidence>
<dbReference type="InterPro" id="IPR011623">
    <property type="entry name" value="7TMR_DISM_rcpt_extracell_dom1"/>
</dbReference>
<organism evidence="8 9">
    <name type="scientific">Leptospira harrisiae</name>
    <dbReference type="NCBI Taxonomy" id="2023189"/>
    <lineage>
        <taxon>Bacteria</taxon>
        <taxon>Pseudomonadati</taxon>
        <taxon>Spirochaetota</taxon>
        <taxon>Spirochaetia</taxon>
        <taxon>Leptospirales</taxon>
        <taxon>Leptospiraceae</taxon>
        <taxon>Leptospira</taxon>
    </lineage>
</organism>
<feature type="transmembrane region" description="Helical" evidence="6">
    <location>
        <begin position="306"/>
        <end position="324"/>
    </location>
</feature>
<dbReference type="EMBL" id="NPDX01000002">
    <property type="protein sequence ID" value="PJZ84323.1"/>
    <property type="molecule type" value="Genomic_DNA"/>
</dbReference>
<keyword evidence="6" id="KW-1133">Transmembrane helix</keyword>
<evidence type="ECO:0000256" key="1">
    <source>
        <dbReference type="ARBA" id="ARBA00000085"/>
    </source>
</evidence>
<dbReference type="InterPro" id="IPR003661">
    <property type="entry name" value="HisK_dim/P_dom"/>
</dbReference>
<dbReference type="Gene3D" id="1.10.287.130">
    <property type="match status" value="1"/>
</dbReference>
<evidence type="ECO:0000313" key="9">
    <source>
        <dbReference type="Proteomes" id="UP000232145"/>
    </source>
</evidence>
<gene>
    <name evidence="8" type="ORF">CH364_09825</name>
</gene>
<comment type="caution">
    <text evidence="8">The sequence shown here is derived from an EMBL/GenBank/DDBJ whole genome shotgun (WGS) entry which is preliminary data.</text>
</comment>
<dbReference type="Pfam" id="PF00512">
    <property type="entry name" value="HisKA"/>
    <property type="match status" value="1"/>
</dbReference>
<evidence type="ECO:0000256" key="5">
    <source>
        <dbReference type="SAM" id="Coils"/>
    </source>
</evidence>
<keyword evidence="6" id="KW-0472">Membrane</keyword>
<feature type="transmembrane region" description="Helical" evidence="6">
    <location>
        <begin position="241"/>
        <end position="257"/>
    </location>
</feature>
<dbReference type="PANTHER" id="PTHR45339:SF1">
    <property type="entry name" value="HYBRID SIGNAL TRANSDUCTION HISTIDINE KINASE J"/>
    <property type="match status" value="1"/>
</dbReference>
<evidence type="ECO:0000259" key="7">
    <source>
        <dbReference type="SMART" id="SM00388"/>
    </source>
</evidence>
<dbReference type="Proteomes" id="UP000232145">
    <property type="component" value="Unassembled WGS sequence"/>
</dbReference>
<feature type="coiled-coil region" evidence="5">
    <location>
        <begin position="419"/>
        <end position="450"/>
    </location>
</feature>
<dbReference type="Pfam" id="PF07695">
    <property type="entry name" value="7TMR-DISM_7TM"/>
    <property type="match status" value="1"/>
</dbReference>
<keyword evidence="9" id="KW-1185">Reference proteome</keyword>
<dbReference type="GO" id="GO:0004553">
    <property type="term" value="F:hydrolase activity, hydrolyzing O-glycosyl compounds"/>
    <property type="evidence" value="ECO:0007669"/>
    <property type="project" value="InterPro"/>
</dbReference>
<dbReference type="OrthoDB" id="9809348at2"/>
<dbReference type="SUPFAM" id="SSF49785">
    <property type="entry name" value="Galactose-binding domain-like"/>
    <property type="match status" value="1"/>
</dbReference>
<feature type="domain" description="Signal transduction histidine kinase dimerisation/phosphoacceptor" evidence="7">
    <location>
        <begin position="457"/>
        <end position="516"/>
    </location>
</feature>
<dbReference type="InterPro" id="IPR008979">
    <property type="entry name" value="Galactose-bd-like_sf"/>
</dbReference>
<keyword evidence="5" id="KW-0175">Coiled coil</keyword>
<dbReference type="EC" id="2.7.13.3" evidence="2"/>
<evidence type="ECO:0000256" key="2">
    <source>
        <dbReference type="ARBA" id="ARBA00012438"/>
    </source>
</evidence>
<keyword evidence="6" id="KW-0812">Transmembrane</keyword>
<dbReference type="SUPFAM" id="SSF47384">
    <property type="entry name" value="Homodimeric domain of signal transducing histidine kinase"/>
    <property type="match status" value="1"/>
</dbReference>
<dbReference type="PANTHER" id="PTHR45339">
    <property type="entry name" value="HYBRID SIGNAL TRANSDUCTION HISTIDINE KINASE J"/>
    <property type="match status" value="1"/>
</dbReference>
<feature type="transmembrane region" description="Helical" evidence="6">
    <location>
        <begin position="389"/>
        <end position="410"/>
    </location>
</feature>
<proteinExistence type="predicted"/>